<keyword evidence="3" id="KW-1185">Reference proteome</keyword>
<comment type="caution">
    <text evidence="2">The sequence shown here is derived from an EMBL/GenBank/DDBJ whole genome shotgun (WGS) entry which is preliminary data.</text>
</comment>
<evidence type="ECO:0000313" key="3">
    <source>
        <dbReference type="Proteomes" id="UP000176101"/>
    </source>
</evidence>
<reference evidence="2 3" key="1">
    <citation type="journal article" date="2016" name="Front. Microbiol.">
        <title>Comparative Genomics Analysis of Streptomyces Species Reveals Their Adaptation to the Marine Environment and Their Diversity at the Genomic Level.</title>
        <authorList>
            <person name="Tian X."/>
            <person name="Zhang Z."/>
            <person name="Yang T."/>
            <person name="Chen M."/>
            <person name="Li J."/>
            <person name="Chen F."/>
            <person name="Yang J."/>
            <person name="Li W."/>
            <person name="Zhang B."/>
            <person name="Zhang Z."/>
            <person name="Wu J."/>
            <person name="Zhang C."/>
            <person name="Long L."/>
            <person name="Xiao J."/>
        </authorList>
    </citation>
    <scope>NUCLEOTIDE SEQUENCE [LARGE SCALE GENOMIC DNA]</scope>
    <source>
        <strain evidence="2 3">SCSIO 02100</strain>
    </source>
</reference>
<dbReference type="AlphaFoldDB" id="A0A1E7KID0"/>
<proteinExistence type="predicted"/>
<dbReference type="STRING" id="1075402.AN216_10320"/>
<organism evidence="2 3">
    <name type="scientific">Streptomyces oceani</name>
    <dbReference type="NCBI Taxonomy" id="1075402"/>
    <lineage>
        <taxon>Bacteria</taxon>
        <taxon>Bacillati</taxon>
        <taxon>Actinomycetota</taxon>
        <taxon>Actinomycetes</taxon>
        <taxon>Kitasatosporales</taxon>
        <taxon>Streptomycetaceae</taxon>
        <taxon>Streptomyces</taxon>
    </lineage>
</organism>
<dbReference type="OrthoDB" id="4335459at2"/>
<name>A0A1E7KID0_9ACTN</name>
<evidence type="ECO:0000313" key="2">
    <source>
        <dbReference type="EMBL" id="OEV03718.1"/>
    </source>
</evidence>
<sequence length="177" mass="19214">MEQRIDQNMPPVNVAASDPARIPGLVPTEPEEANERTESEEAEGSAVRTPDPDEAEAEAPADTDADEDADTDEATRGEPAAEDTDSDAVTFEAADRRGGAQAGPSGIHFTLDDQETSFTWEEVGSVEHKVSLTGRWFHVVVSTVGHGRYQVDVSTNRKRAKEWQGELEAVLDAYFEA</sequence>
<dbReference type="Proteomes" id="UP000176101">
    <property type="component" value="Unassembled WGS sequence"/>
</dbReference>
<feature type="compositionally biased region" description="Acidic residues" evidence="1">
    <location>
        <begin position="52"/>
        <end position="72"/>
    </location>
</feature>
<feature type="region of interest" description="Disordered" evidence="1">
    <location>
        <begin position="1"/>
        <end position="108"/>
    </location>
</feature>
<evidence type="ECO:0000256" key="1">
    <source>
        <dbReference type="SAM" id="MobiDB-lite"/>
    </source>
</evidence>
<dbReference type="EMBL" id="LJGU01000116">
    <property type="protein sequence ID" value="OEV03718.1"/>
    <property type="molecule type" value="Genomic_DNA"/>
</dbReference>
<accession>A0A1E7KID0</accession>
<protein>
    <submittedName>
        <fullName evidence="2">Uncharacterized protein</fullName>
    </submittedName>
</protein>
<dbReference type="RefSeq" id="WP_070196413.1">
    <property type="nucleotide sequence ID" value="NZ_LJGU01000116.1"/>
</dbReference>
<gene>
    <name evidence="2" type="ORF">AN216_10320</name>
</gene>